<comment type="caution">
    <text evidence="7">The sequence shown here is derived from an EMBL/GenBank/DDBJ whole genome shotgun (WGS) entry which is preliminary data.</text>
</comment>
<keyword evidence="4 6" id="KW-1133">Transmembrane helix</keyword>
<gene>
    <name evidence="7" type="ORF">E4665_02940</name>
</gene>
<accession>A0A4Z0GUN6</accession>
<comment type="subcellular location">
    <subcellularLocation>
        <location evidence="1">Cell membrane</location>
        <topology evidence="1">Multi-pass membrane protein</topology>
    </subcellularLocation>
</comment>
<evidence type="ECO:0000256" key="5">
    <source>
        <dbReference type="ARBA" id="ARBA00023136"/>
    </source>
</evidence>
<dbReference type="EMBL" id="SRJD01000002">
    <property type="protein sequence ID" value="TGB00013.1"/>
    <property type="molecule type" value="Genomic_DNA"/>
</dbReference>
<dbReference type="Pfam" id="PF02653">
    <property type="entry name" value="BPD_transp_2"/>
    <property type="match status" value="1"/>
</dbReference>
<dbReference type="AlphaFoldDB" id="A0A4Z0GUN6"/>
<evidence type="ECO:0000256" key="6">
    <source>
        <dbReference type="SAM" id="Phobius"/>
    </source>
</evidence>
<dbReference type="Proteomes" id="UP000298347">
    <property type="component" value="Unassembled WGS sequence"/>
</dbReference>
<feature type="transmembrane region" description="Helical" evidence="6">
    <location>
        <begin position="72"/>
        <end position="88"/>
    </location>
</feature>
<dbReference type="PANTHER" id="PTHR47089">
    <property type="entry name" value="ABC TRANSPORTER, PERMEASE PROTEIN"/>
    <property type="match status" value="1"/>
</dbReference>
<feature type="transmembrane region" description="Helical" evidence="6">
    <location>
        <begin position="223"/>
        <end position="243"/>
    </location>
</feature>
<organism evidence="7 8">
    <name type="scientific">Sporolactobacillus shoreae</name>
    <dbReference type="NCBI Taxonomy" id="1465501"/>
    <lineage>
        <taxon>Bacteria</taxon>
        <taxon>Bacillati</taxon>
        <taxon>Bacillota</taxon>
        <taxon>Bacilli</taxon>
        <taxon>Bacillales</taxon>
        <taxon>Sporolactobacillaceae</taxon>
        <taxon>Sporolactobacillus</taxon>
    </lineage>
</organism>
<feature type="transmembrane region" description="Helical" evidence="6">
    <location>
        <begin position="129"/>
        <end position="148"/>
    </location>
</feature>
<feature type="transmembrane region" description="Helical" evidence="6">
    <location>
        <begin position="304"/>
        <end position="322"/>
    </location>
</feature>
<dbReference type="InterPro" id="IPR001851">
    <property type="entry name" value="ABC_transp_permease"/>
</dbReference>
<dbReference type="OrthoDB" id="45037at2"/>
<reference evidence="7 8" key="1">
    <citation type="journal article" date="2015" name="Int. J. Syst. Evol. Microbiol.">
        <title>Sporolactobacillus shoreae sp. nov. and Sporolactobacillus spathodeae sp. nov., two spore-forming lactic acid bacteria isolated from tree barks in Thailand.</title>
        <authorList>
            <person name="Thamacharoensuk T."/>
            <person name="Kitahara M."/>
            <person name="Ohkuma M."/>
            <person name="Thongchul N."/>
            <person name="Tanasupawat S."/>
        </authorList>
    </citation>
    <scope>NUCLEOTIDE SEQUENCE [LARGE SCALE GENOMIC DNA]</scope>
    <source>
        <strain evidence="7 8">BK92</strain>
    </source>
</reference>
<evidence type="ECO:0000256" key="2">
    <source>
        <dbReference type="ARBA" id="ARBA00022475"/>
    </source>
</evidence>
<dbReference type="GO" id="GO:0022857">
    <property type="term" value="F:transmembrane transporter activity"/>
    <property type="evidence" value="ECO:0007669"/>
    <property type="project" value="InterPro"/>
</dbReference>
<proteinExistence type="predicted"/>
<evidence type="ECO:0000256" key="4">
    <source>
        <dbReference type="ARBA" id="ARBA00022989"/>
    </source>
</evidence>
<name>A0A4Z0GUN6_9BACL</name>
<evidence type="ECO:0000256" key="3">
    <source>
        <dbReference type="ARBA" id="ARBA00022692"/>
    </source>
</evidence>
<evidence type="ECO:0000313" key="7">
    <source>
        <dbReference type="EMBL" id="TGB00013.1"/>
    </source>
</evidence>
<dbReference type="PANTHER" id="PTHR47089:SF1">
    <property type="entry name" value="GUANOSINE ABC TRANSPORTER PERMEASE PROTEIN NUPP"/>
    <property type="match status" value="1"/>
</dbReference>
<feature type="transmembrane region" description="Helical" evidence="6">
    <location>
        <begin position="175"/>
        <end position="193"/>
    </location>
</feature>
<evidence type="ECO:0000256" key="1">
    <source>
        <dbReference type="ARBA" id="ARBA00004651"/>
    </source>
</evidence>
<evidence type="ECO:0000313" key="8">
    <source>
        <dbReference type="Proteomes" id="UP000298347"/>
    </source>
</evidence>
<dbReference type="CDD" id="cd06580">
    <property type="entry name" value="TM_PBP1_transp_TpRbsC_like"/>
    <property type="match status" value="1"/>
</dbReference>
<dbReference type="GO" id="GO:0005886">
    <property type="term" value="C:plasma membrane"/>
    <property type="evidence" value="ECO:0007669"/>
    <property type="project" value="UniProtKB-SubCell"/>
</dbReference>
<keyword evidence="3 6" id="KW-0812">Transmembrane</keyword>
<feature type="transmembrane region" description="Helical" evidence="6">
    <location>
        <begin position="42"/>
        <end position="60"/>
    </location>
</feature>
<keyword evidence="2" id="KW-1003">Cell membrane</keyword>
<feature type="transmembrane region" description="Helical" evidence="6">
    <location>
        <begin position="263"/>
        <end position="284"/>
    </location>
</feature>
<keyword evidence="5 6" id="KW-0472">Membrane</keyword>
<sequence length="344" mass="37229">MPVILALLIGGIIITMIGQNPFTTYQVLFQQSLFTPQGLAYTLHGAAPLILTGLAIAITFKANIFNMGVEGQFVLGGFVAGIVALYCKSLPGPLAQFICLVAGIIGGMLFALVPALLKKYFRVNEMVVTLMLNYAMATVLEFLTTGIFRDNGSGYVTTPMIPKSVMFPRFGDTHITFFFVIVMLVFIIMYIVMKKSVLGYEMTAIGKNPGFAEATGMRVGNKIVTLMLISGALAGLGGAGYMLSDQYSYTLNFSANPGMGWDGMLVSLLGGHNPLGVLVAAVFYSALKNGSQDINIFTGVPQEIIAVIQSLLVLFLSVKFISENTHVFDRIRSFFRKKSSVKEE</sequence>
<feature type="transmembrane region" description="Helical" evidence="6">
    <location>
        <begin position="94"/>
        <end position="117"/>
    </location>
</feature>
<protein>
    <submittedName>
        <fullName evidence="7">ABC transporter permease</fullName>
    </submittedName>
</protein>
<keyword evidence="8" id="KW-1185">Reference proteome</keyword>